<keyword evidence="3 5" id="KW-0472">Membrane</keyword>
<comment type="caution">
    <text evidence="6">The sequence shown here is derived from an EMBL/GenBank/DDBJ whole genome shotgun (WGS) entry which is preliminary data.</text>
</comment>
<dbReference type="Proteomes" id="UP000789375">
    <property type="component" value="Unassembled WGS sequence"/>
</dbReference>
<dbReference type="PANTHER" id="PTHR28263">
    <property type="entry name" value="GOLGI TO ER TRAFFIC PROTEIN 2"/>
    <property type="match status" value="1"/>
</dbReference>
<keyword evidence="2 5" id="KW-1133">Transmembrane helix</keyword>
<feature type="compositionally biased region" description="Low complexity" evidence="4">
    <location>
        <begin position="69"/>
        <end position="94"/>
    </location>
</feature>
<proteinExistence type="predicted"/>
<dbReference type="EMBL" id="CAJVPP010003694">
    <property type="protein sequence ID" value="CAG8635137.1"/>
    <property type="molecule type" value="Genomic_DNA"/>
</dbReference>
<keyword evidence="7" id="KW-1185">Reference proteome</keyword>
<evidence type="ECO:0000256" key="4">
    <source>
        <dbReference type="SAM" id="MobiDB-lite"/>
    </source>
</evidence>
<keyword evidence="1 5" id="KW-0812">Transmembrane</keyword>
<feature type="compositionally biased region" description="Polar residues" evidence="4">
    <location>
        <begin position="108"/>
        <end position="117"/>
    </location>
</feature>
<feature type="transmembrane region" description="Helical" evidence="5">
    <location>
        <begin position="309"/>
        <end position="331"/>
    </location>
</feature>
<dbReference type="InterPro" id="IPR028143">
    <property type="entry name" value="Get2/sif1"/>
</dbReference>
<sequence>MTEESSDTTKVPNNNENEQPNPPKKTRSASDAERRRARRERKILGDAGSRLHRITATHNPSLNTVGEISSTLTTPLTSRRSSPQPSQKSSPTTTEAPDNPFSPKRKNTGNYDASSPTIVPPSVVGSSNTTSEKTFPSIRVSDPPDCFETMPQNISQEDNYPVHPTTPTRFPSGIPSVPSTPLNPLPSTASMLGEDEPNGNYGHFDNQDEYIRQILGNFAAGNYQARNSSTTSLASTIGGSEYQFNPQQIGGIPGLYTAQDEYIQQDILQQQQQLQQIPFPFQQFLNPDMKFFNPFGGASQQQVDLQSKLWQVIHFGIMILLGGLIAWAEFLREKGAWTRFYLLNYERPEDIIATESIPYMRVFWYFITVELILQSSRMFFQQDRVFQGSTLGQFARKLPAPFSDVLTVLLRYNLIWNSLWEDIYSSWWNCNYKNG</sequence>
<gene>
    <name evidence="6" type="ORF">FMOSSE_LOCUS10692</name>
</gene>
<evidence type="ECO:0000256" key="3">
    <source>
        <dbReference type="ARBA" id="ARBA00023136"/>
    </source>
</evidence>
<evidence type="ECO:0000256" key="1">
    <source>
        <dbReference type="ARBA" id="ARBA00022692"/>
    </source>
</evidence>
<reference evidence="6" key="1">
    <citation type="submission" date="2021-06" db="EMBL/GenBank/DDBJ databases">
        <authorList>
            <person name="Kallberg Y."/>
            <person name="Tangrot J."/>
            <person name="Rosling A."/>
        </authorList>
    </citation>
    <scope>NUCLEOTIDE SEQUENCE</scope>
    <source>
        <strain evidence="6">87-6 pot B 2015</strain>
    </source>
</reference>
<evidence type="ECO:0000256" key="5">
    <source>
        <dbReference type="SAM" id="Phobius"/>
    </source>
</evidence>
<accession>A0A9N9GYX8</accession>
<feature type="region of interest" description="Disordered" evidence="4">
    <location>
        <begin position="1"/>
        <end position="145"/>
    </location>
</feature>
<feature type="compositionally biased region" description="Polar residues" evidence="4">
    <location>
        <begin position="124"/>
        <end position="134"/>
    </location>
</feature>
<organism evidence="6 7">
    <name type="scientific">Funneliformis mosseae</name>
    <name type="common">Endomycorrhizal fungus</name>
    <name type="synonym">Glomus mosseae</name>
    <dbReference type="NCBI Taxonomy" id="27381"/>
    <lineage>
        <taxon>Eukaryota</taxon>
        <taxon>Fungi</taxon>
        <taxon>Fungi incertae sedis</taxon>
        <taxon>Mucoromycota</taxon>
        <taxon>Glomeromycotina</taxon>
        <taxon>Glomeromycetes</taxon>
        <taxon>Glomerales</taxon>
        <taxon>Glomeraceae</taxon>
        <taxon>Funneliformis</taxon>
    </lineage>
</organism>
<dbReference type="GO" id="GO:0006890">
    <property type="term" value="P:retrograde vesicle-mediated transport, Golgi to endoplasmic reticulum"/>
    <property type="evidence" value="ECO:0007669"/>
    <property type="project" value="TreeGrafter"/>
</dbReference>
<evidence type="ECO:0000313" key="6">
    <source>
        <dbReference type="EMBL" id="CAG8635137.1"/>
    </source>
</evidence>
<evidence type="ECO:0000313" key="7">
    <source>
        <dbReference type="Proteomes" id="UP000789375"/>
    </source>
</evidence>
<dbReference type="AlphaFoldDB" id="A0A9N9GYX8"/>
<name>A0A9N9GYX8_FUNMO</name>
<evidence type="ECO:0000256" key="2">
    <source>
        <dbReference type="ARBA" id="ARBA00022989"/>
    </source>
</evidence>
<protein>
    <submittedName>
        <fullName evidence="6">2026_t:CDS:1</fullName>
    </submittedName>
</protein>
<feature type="compositionally biased region" description="Polar residues" evidence="4">
    <location>
        <begin position="56"/>
        <end position="68"/>
    </location>
</feature>
<dbReference type="PANTHER" id="PTHR28263:SF1">
    <property type="entry name" value="GOLGI TO ER TRAFFIC PROTEIN 2"/>
    <property type="match status" value="1"/>
</dbReference>